<evidence type="ECO:0000313" key="2">
    <source>
        <dbReference type="Proteomes" id="UP000041770"/>
    </source>
</evidence>
<dbReference type="EMBL" id="CWQY01000007">
    <property type="protein sequence ID" value="CSC43848.1"/>
    <property type="molecule type" value="Genomic_DNA"/>
</dbReference>
<protein>
    <submittedName>
        <fullName evidence="1">Uncharacterized protein</fullName>
    </submittedName>
</protein>
<dbReference type="AlphaFoldDB" id="A0A655R2A9"/>
<organism evidence="1 2">
    <name type="scientific">Vibrio cholerae</name>
    <dbReference type="NCBI Taxonomy" id="666"/>
    <lineage>
        <taxon>Bacteria</taxon>
        <taxon>Pseudomonadati</taxon>
        <taxon>Pseudomonadota</taxon>
        <taxon>Gammaproteobacteria</taxon>
        <taxon>Vibrionales</taxon>
        <taxon>Vibrionaceae</taxon>
        <taxon>Vibrio</taxon>
    </lineage>
</organism>
<reference evidence="1 2" key="1">
    <citation type="submission" date="2015-07" db="EMBL/GenBank/DDBJ databases">
        <authorList>
            <consortium name="Pathogen Informatics"/>
        </authorList>
    </citation>
    <scope>NUCLEOTIDE SEQUENCE [LARGE SCALE GENOMIC DNA]</scope>
    <source>
        <strain evidence="1 2">A316</strain>
    </source>
</reference>
<proteinExistence type="predicted"/>
<evidence type="ECO:0000313" key="1">
    <source>
        <dbReference type="EMBL" id="CSC43848.1"/>
    </source>
</evidence>
<sequence length="56" mass="6554">MLLNGWTISEQFFELFQLLRIELCLEIGKVHKLGVNTGYRQLLFTTRGQELVNTKL</sequence>
<name>A0A655R2A9_VIBCL</name>
<gene>
    <name evidence="1" type="ORF">ERS013200_01397</name>
</gene>
<accession>A0A655R2A9</accession>
<dbReference type="Proteomes" id="UP000041770">
    <property type="component" value="Unassembled WGS sequence"/>
</dbReference>